<evidence type="ECO:0000256" key="2">
    <source>
        <dbReference type="ARBA" id="ARBA00023267"/>
    </source>
</evidence>
<dbReference type="GO" id="GO:0004075">
    <property type="term" value="F:biotin carboxylase activity"/>
    <property type="evidence" value="ECO:0007669"/>
    <property type="project" value="UniProtKB-EC"/>
</dbReference>
<comment type="caution">
    <text evidence="4">The sequence shown here is derived from an EMBL/GenBank/DDBJ whole genome shotgun (WGS) entry which is preliminary data.</text>
</comment>
<organism evidence="4">
    <name type="scientific">Streptomyces sp. SID7499</name>
    <dbReference type="NCBI Taxonomy" id="2706086"/>
    <lineage>
        <taxon>Bacteria</taxon>
        <taxon>Bacillati</taxon>
        <taxon>Actinomycetota</taxon>
        <taxon>Actinomycetes</taxon>
        <taxon>Kitasatosporales</taxon>
        <taxon>Streptomycetaceae</taxon>
        <taxon>Streptomyces</taxon>
    </lineage>
</organism>
<feature type="non-terminal residue" evidence="4">
    <location>
        <position position="1"/>
    </location>
</feature>
<evidence type="ECO:0000256" key="1">
    <source>
        <dbReference type="ARBA" id="ARBA00013263"/>
    </source>
</evidence>
<dbReference type="EMBL" id="JAAGMN010007236">
    <property type="protein sequence ID" value="NEE18188.1"/>
    <property type="molecule type" value="Genomic_DNA"/>
</dbReference>
<keyword evidence="2" id="KW-0092">Biotin</keyword>
<dbReference type="Pfam" id="PF02786">
    <property type="entry name" value="CPSase_L_D2"/>
    <property type="match status" value="1"/>
</dbReference>
<name>A0A6G3XK44_9ACTN</name>
<dbReference type="PANTHER" id="PTHR18866">
    <property type="entry name" value="CARBOXYLASE:PYRUVATE/ACETYL-COA/PROPIONYL-COA CARBOXYLASE"/>
    <property type="match status" value="1"/>
</dbReference>
<dbReference type="InterPro" id="IPR050856">
    <property type="entry name" value="Biotin_carboxylase_complex"/>
</dbReference>
<evidence type="ECO:0000313" key="4">
    <source>
        <dbReference type="EMBL" id="NEE18188.1"/>
    </source>
</evidence>
<dbReference type="InterPro" id="IPR005479">
    <property type="entry name" value="CPAse_ATP-bd"/>
</dbReference>
<accession>A0A6G3XK44</accession>
<proteinExistence type="predicted"/>
<protein>
    <recommendedName>
        <fullName evidence="1">biotin carboxylase</fullName>
        <ecNumber evidence="1">6.3.4.14</ecNumber>
    </recommendedName>
</protein>
<dbReference type="Gene3D" id="3.30.1490.20">
    <property type="entry name" value="ATP-grasp fold, A domain"/>
    <property type="match status" value="1"/>
</dbReference>
<feature type="non-terminal residue" evidence="4">
    <location>
        <position position="78"/>
    </location>
</feature>
<dbReference type="Gene3D" id="3.30.470.20">
    <property type="entry name" value="ATP-grasp fold, B domain"/>
    <property type="match status" value="1"/>
</dbReference>
<dbReference type="AlphaFoldDB" id="A0A6G3XK44"/>
<evidence type="ECO:0000259" key="3">
    <source>
        <dbReference type="Pfam" id="PF02786"/>
    </source>
</evidence>
<feature type="domain" description="Carbamoyl phosphate synthase ATP-binding" evidence="3">
    <location>
        <begin position="1"/>
        <end position="78"/>
    </location>
</feature>
<dbReference type="InterPro" id="IPR013815">
    <property type="entry name" value="ATP_grasp_subdomain_1"/>
</dbReference>
<dbReference type="GO" id="GO:0005524">
    <property type="term" value="F:ATP binding"/>
    <property type="evidence" value="ECO:0007669"/>
    <property type="project" value="InterPro"/>
</dbReference>
<gene>
    <name evidence="4" type="ORF">G3M58_68450</name>
</gene>
<dbReference type="PANTHER" id="PTHR18866:SF33">
    <property type="entry name" value="METHYLCROTONOYL-COA CARBOXYLASE SUBUNIT ALPHA, MITOCHONDRIAL-RELATED"/>
    <property type="match status" value="1"/>
</dbReference>
<dbReference type="SUPFAM" id="SSF56059">
    <property type="entry name" value="Glutathione synthetase ATP-binding domain-like"/>
    <property type="match status" value="1"/>
</dbReference>
<sequence>GGGGKGMRLVRDAAVLAEEIAAARREARASFGDDTLLVERWIDRPRHIEIQVLADAHGNVLHLGERECSLQRRHQKII</sequence>
<dbReference type="EC" id="6.3.4.14" evidence="1"/>
<reference evidence="4" key="1">
    <citation type="submission" date="2020-01" db="EMBL/GenBank/DDBJ databases">
        <title>Insect and environment-associated Actinomycetes.</title>
        <authorList>
            <person name="Currrie C."/>
            <person name="Chevrette M."/>
            <person name="Carlson C."/>
            <person name="Stubbendieck R."/>
            <person name="Wendt-Pienkowski E."/>
        </authorList>
    </citation>
    <scope>NUCLEOTIDE SEQUENCE</scope>
    <source>
        <strain evidence="4">SID7499</strain>
    </source>
</reference>